<dbReference type="InterPro" id="IPR025250">
    <property type="entry name" value="DUF4199"/>
</dbReference>
<proteinExistence type="predicted"/>
<dbReference type="EMBL" id="RXOC01000002">
    <property type="protein sequence ID" value="RXF71903.1"/>
    <property type="molecule type" value="Genomic_DNA"/>
</dbReference>
<gene>
    <name evidence="3" type="ORF">EKH83_04255</name>
    <name evidence="2" type="ORF">F1649_21390</name>
</gene>
<evidence type="ECO:0000313" key="2">
    <source>
        <dbReference type="EMBL" id="KAA8475549.1"/>
    </source>
</evidence>
<keyword evidence="1" id="KW-0472">Membrane</keyword>
<dbReference type="RefSeq" id="WP_128768151.1">
    <property type="nucleotide sequence ID" value="NZ_RXOC01000002.1"/>
</dbReference>
<evidence type="ECO:0000313" key="5">
    <source>
        <dbReference type="Proteomes" id="UP000322918"/>
    </source>
</evidence>
<name>A0A4Q0MFC7_9SPHI</name>
<keyword evidence="1" id="KW-0812">Transmembrane</keyword>
<feature type="transmembrane region" description="Helical" evidence="1">
    <location>
        <begin position="78"/>
        <end position="100"/>
    </location>
</feature>
<comment type="caution">
    <text evidence="3">The sequence shown here is derived from an EMBL/GenBank/DDBJ whole genome shotgun (WGS) entry which is preliminary data.</text>
</comment>
<reference evidence="2 5" key="2">
    <citation type="submission" date="2019-09" db="EMBL/GenBank/DDBJ databases">
        <title>Pararcticibacter amylolyticus gen. nov., sp. nov., isolated from a rottenly hemp rope, and reclassification of Pedobacter tournemirensis as Pararcticibacter tournemirensis comb. nov.</title>
        <authorList>
            <person name="Cai Y."/>
        </authorList>
    </citation>
    <scope>NUCLEOTIDE SEQUENCE [LARGE SCALE GENOMIC DNA]</scope>
    <source>
        <strain evidence="2 5">TF5-37.2-LB10</strain>
    </source>
</reference>
<keyword evidence="1" id="KW-1133">Transmembrane helix</keyword>
<dbReference type="OrthoDB" id="796718at2"/>
<feature type="transmembrane region" description="Helical" evidence="1">
    <location>
        <begin position="7"/>
        <end position="28"/>
    </location>
</feature>
<feature type="transmembrane region" description="Helical" evidence="1">
    <location>
        <begin position="112"/>
        <end position="131"/>
    </location>
</feature>
<organism evidence="3 4">
    <name type="scientific">Arcticibacter tournemirensis</name>
    <dbReference type="NCBI Taxonomy" id="699437"/>
    <lineage>
        <taxon>Bacteria</taxon>
        <taxon>Pseudomonadati</taxon>
        <taxon>Bacteroidota</taxon>
        <taxon>Sphingobacteriia</taxon>
        <taxon>Sphingobacteriales</taxon>
        <taxon>Sphingobacteriaceae</taxon>
        <taxon>Arcticibacter</taxon>
    </lineage>
</organism>
<keyword evidence="5" id="KW-1185">Reference proteome</keyword>
<feature type="transmembrane region" description="Helical" evidence="1">
    <location>
        <begin position="40"/>
        <end position="57"/>
    </location>
</feature>
<dbReference type="Pfam" id="PF13858">
    <property type="entry name" value="DUF4199"/>
    <property type="match status" value="1"/>
</dbReference>
<evidence type="ECO:0000256" key="1">
    <source>
        <dbReference type="SAM" id="Phobius"/>
    </source>
</evidence>
<dbReference type="Proteomes" id="UP000290848">
    <property type="component" value="Unassembled WGS sequence"/>
</dbReference>
<dbReference type="Proteomes" id="UP000322918">
    <property type="component" value="Unassembled WGS sequence"/>
</dbReference>
<protein>
    <submittedName>
        <fullName evidence="3">DUF4199 domain-containing protein</fullName>
    </submittedName>
</protein>
<dbReference type="EMBL" id="VWNE01000052">
    <property type="protein sequence ID" value="KAA8475549.1"/>
    <property type="molecule type" value="Genomic_DNA"/>
</dbReference>
<evidence type="ECO:0000313" key="3">
    <source>
        <dbReference type="EMBL" id="RXF71903.1"/>
    </source>
</evidence>
<evidence type="ECO:0000313" key="4">
    <source>
        <dbReference type="Proteomes" id="UP000290848"/>
    </source>
</evidence>
<sequence length="137" mass="15121">MKNAIKYGAVIGILSGIWILILHLAGAYENAYPNSDGFSWLEYLSIIIPFVGLYFGIKSFRDNYNGGRMEFFEGIFEGFKIMVVGGIIAAFFATVYIQYVAQSLKMDVMGRIGGAGVVGVLFTLAISLLLMNKQRNL</sequence>
<dbReference type="AlphaFoldDB" id="A0A4Q0MFC7"/>
<accession>A0A4Q0MFC7</accession>
<reference evidence="3 4" key="1">
    <citation type="submission" date="2018-12" db="EMBL/GenBank/DDBJ databases">
        <title>The Draft Genome Sequence of the Soil Bacterium Pedobacter tournemirensis R1.</title>
        <authorList>
            <person name="He J."/>
        </authorList>
    </citation>
    <scope>NUCLEOTIDE SEQUENCE [LARGE SCALE GENOMIC DNA]</scope>
    <source>
        <strain evidence="3 4">R1</strain>
    </source>
</reference>